<keyword evidence="3" id="KW-1185">Reference proteome</keyword>
<reference evidence="2 3" key="1">
    <citation type="submission" date="2007-03" db="EMBL/GenBank/DDBJ databases">
        <title>Complete sequence of Desulfotomaculum reducens MI-1.</title>
        <authorList>
            <consortium name="US DOE Joint Genome Institute"/>
            <person name="Copeland A."/>
            <person name="Lucas S."/>
            <person name="Lapidus A."/>
            <person name="Barry K."/>
            <person name="Detter J.C."/>
            <person name="Glavina del Rio T."/>
            <person name="Hammon N."/>
            <person name="Israni S."/>
            <person name="Dalin E."/>
            <person name="Tice H."/>
            <person name="Pitluck S."/>
            <person name="Sims D."/>
            <person name="Brettin T."/>
            <person name="Bruce D."/>
            <person name="Han C."/>
            <person name="Tapia R."/>
            <person name="Schmutz J."/>
            <person name="Larimer F."/>
            <person name="Land M."/>
            <person name="Hauser L."/>
            <person name="Kyrpides N."/>
            <person name="Kim E."/>
            <person name="Tebo B.M."/>
            <person name="Richardson P."/>
        </authorList>
    </citation>
    <scope>NUCLEOTIDE SEQUENCE [LARGE SCALE GENOMIC DNA]</scope>
    <source>
        <strain evidence="2 3">MI-1</strain>
    </source>
</reference>
<proteinExistence type="predicted"/>
<organism evidence="2 3">
    <name type="scientific">Desulforamulus reducens (strain ATCC BAA-1160 / DSM 100696 / MI-1)</name>
    <name type="common">Desulfotomaculum reducens</name>
    <dbReference type="NCBI Taxonomy" id="349161"/>
    <lineage>
        <taxon>Bacteria</taxon>
        <taxon>Bacillati</taxon>
        <taxon>Bacillota</taxon>
        <taxon>Clostridia</taxon>
        <taxon>Eubacteriales</taxon>
        <taxon>Peptococcaceae</taxon>
        <taxon>Desulforamulus</taxon>
    </lineage>
</organism>
<feature type="transmembrane region" description="Helical" evidence="1">
    <location>
        <begin position="91"/>
        <end position="111"/>
    </location>
</feature>
<keyword evidence="1" id="KW-0472">Membrane</keyword>
<sequence length="268" mass="29434">MQIALIAGFFSSIFALMCFVFLPSKYGDSIFGVTVESAQNRLMNLLTPEDIQEKLEIIDKEPKKVLLNALTYGLLFGLIGTLATFKKLGGLSIMVGIILALLGLVLGRIAAEQEYSKWQAKVFEGVPTLVNFFPAFLEVPGITPREALALTLPFLSEPLKSEMWSALDVIQREGKAKKAMNNFAKRLKHPCIDALAIRLASAWDAKVTPDLFDDLMDQIEHLKREAASKKTAVNTAFLALVGVIGCVALLSEFGLPAYKFITSKFIGF</sequence>
<dbReference type="STRING" id="349161.Dred_0946"/>
<keyword evidence="1" id="KW-0812">Transmembrane</keyword>
<dbReference type="KEGG" id="drm:Dred_0946"/>
<protein>
    <recommendedName>
        <fullName evidence="4">Type II secretion system protein GspF domain-containing protein</fullName>
    </recommendedName>
</protein>
<dbReference type="OrthoDB" id="1808169at2"/>
<evidence type="ECO:0000313" key="3">
    <source>
        <dbReference type="Proteomes" id="UP000001556"/>
    </source>
</evidence>
<dbReference type="Proteomes" id="UP000001556">
    <property type="component" value="Chromosome"/>
</dbReference>
<keyword evidence="1" id="KW-1133">Transmembrane helix</keyword>
<feature type="transmembrane region" description="Helical" evidence="1">
    <location>
        <begin position="65"/>
        <end position="85"/>
    </location>
</feature>
<accession>A4J328</accession>
<dbReference type="RefSeq" id="WP_011877310.1">
    <property type="nucleotide sequence ID" value="NC_009253.1"/>
</dbReference>
<evidence type="ECO:0008006" key="4">
    <source>
        <dbReference type="Google" id="ProtNLM"/>
    </source>
</evidence>
<dbReference type="EMBL" id="CP000612">
    <property type="protein sequence ID" value="ABO49481.1"/>
    <property type="molecule type" value="Genomic_DNA"/>
</dbReference>
<evidence type="ECO:0000256" key="1">
    <source>
        <dbReference type="SAM" id="Phobius"/>
    </source>
</evidence>
<feature type="transmembrane region" description="Helical" evidence="1">
    <location>
        <begin position="6"/>
        <end position="22"/>
    </location>
</feature>
<dbReference type="AlphaFoldDB" id="A4J328"/>
<gene>
    <name evidence="2" type="ordered locus">Dred_0946</name>
</gene>
<dbReference type="HOGENOM" id="CLU_1037191_0_0_9"/>
<name>A4J328_DESRM</name>
<evidence type="ECO:0000313" key="2">
    <source>
        <dbReference type="EMBL" id="ABO49481.1"/>
    </source>
</evidence>
<feature type="transmembrane region" description="Helical" evidence="1">
    <location>
        <begin position="231"/>
        <end position="250"/>
    </location>
</feature>